<dbReference type="Pfam" id="PF12705">
    <property type="entry name" value="PDDEXK_1"/>
    <property type="match status" value="1"/>
</dbReference>
<keyword evidence="2" id="KW-0547">Nucleotide-binding</keyword>
<protein>
    <submittedName>
        <fullName evidence="5">PD-(D/E)XK nuclease family protein</fullName>
    </submittedName>
</protein>
<evidence type="ECO:0000313" key="6">
    <source>
        <dbReference type="Proteomes" id="UP001596137"/>
    </source>
</evidence>
<keyword evidence="3" id="KW-0234">DNA repair</keyword>
<dbReference type="Proteomes" id="UP001596137">
    <property type="component" value="Unassembled WGS sequence"/>
</dbReference>
<organism evidence="5 6">
    <name type="scientific">Sphaerisporangium aureirubrum</name>
    <dbReference type="NCBI Taxonomy" id="1544736"/>
    <lineage>
        <taxon>Bacteria</taxon>
        <taxon>Bacillati</taxon>
        <taxon>Actinomycetota</taxon>
        <taxon>Actinomycetes</taxon>
        <taxon>Streptosporangiales</taxon>
        <taxon>Streptosporangiaceae</taxon>
        <taxon>Sphaerisporangium</taxon>
    </lineage>
</organism>
<dbReference type="InterPro" id="IPR038726">
    <property type="entry name" value="PDDEXK_AddAB-type"/>
</dbReference>
<evidence type="ECO:0000313" key="5">
    <source>
        <dbReference type="EMBL" id="MFC6083751.1"/>
    </source>
</evidence>
<keyword evidence="6" id="KW-1185">Reference proteome</keyword>
<gene>
    <name evidence="5" type="ORF">ACFP1K_21470</name>
</gene>
<sequence length="572" mass="62681">MKPLTFSPLPAGTAGDVSLVRIGSAALRDDPRDCPVAIALKARPRLTATGGRPRLSEPLQGFPLGPLMDALDLIEHQYKPLAHVLERLRHTSGTFGRAGVPPAHPGLVEWTVAAIRNYLAKRESDQKHREAVGAARTYPVPEQWVVLRELRSPDQRGATHYEQTAWGRRYVSLDGTVRELRLLSFSTAKHDRPAAEKAAAAYNAAFGTPCDPAYGRHHRPKPDLPAARLARPERVRVIDVGCGDGSSFVLLDWDLEEVRARYAEHALPVLSRAADGAAPVPGASCVECKAFAACDRPHRTPGMLGLPRPGTPRPRRTVSVSDLRMYAECPAKYHLSRQLKLRSKRPENPAIQRGRAVDAWLNEQHLRRPPNGCRSMPDPPDPCGWSVGDHTVSGDIAEIGARMISQHASLCPLDGLGPREQVRVQPQLSCYDPELDVVVVSTPDLVYTSVGGWIWREVKTATSPLREGRTLMRTYPQLALAVLMIASGVLGGDLRRSRVELELLYPDDCGLEELDPGLPTVVDEARQVISELAAPWQQDVSYDPFPGTRRCADCEVLEWCGPGQNHLAAASS</sequence>
<dbReference type="RefSeq" id="WP_380756065.1">
    <property type="nucleotide sequence ID" value="NZ_JBHSRF010000032.1"/>
</dbReference>
<dbReference type="EMBL" id="JBHSRF010000032">
    <property type="protein sequence ID" value="MFC6083751.1"/>
    <property type="molecule type" value="Genomic_DNA"/>
</dbReference>
<keyword evidence="2" id="KW-0347">Helicase</keyword>
<keyword evidence="1" id="KW-0227">DNA damage</keyword>
<evidence type="ECO:0000259" key="4">
    <source>
        <dbReference type="Pfam" id="PF12705"/>
    </source>
</evidence>
<proteinExistence type="predicted"/>
<reference evidence="6" key="1">
    <citation type="journal article" date="2019" name="Int. J. Syst. Evol. Microbiol.">
        <title>The Global Catalogue of Microorganisms (GCM) 10K type strain sequencing project: providing services to taxonomists for standard genome sequencing and annotation.</title>
        <authorList>
            <consortium name="The Broad Institute Genomics Platform"/>
            <consortium name="The Broad Institute Genome Sequencing Center for Infectious Disease"/>
            <person name="Wu L."/>
            <person name="Ma J."/>
        </authorList>
    </citation>
    <scope>NUCLEOTIDE SEQUENCE [LARGE SCALE GENOMIC DNA]</scope>
    <source>
        <strain evidence="6">JCM 30346</strain>
    </source>
</reference>
<accession>A0ABW1NL25</accession>
<evidence type="ECO:0000256" key="2">
    <source>
        <dbReference type="ARBA" id="ARBA00022806"/>
    </source>
</evidence>
<comment type="caution">
    <text evidence="5">The sequence shown here is derived from an EMBL/GenBank/DDBJ whole genome shotgun (WGS) entry which is preliminary data.</text>
</comment>
<evidence type="ECO:0000256" key="3">
    <source>
        <dbReference type="ARBA" id="ARBA00023204"/>
    </source>
</evidence>
<name>A0ABW1NL25_9ACTN</name>
<evidence type="ECO:0000256" key="1">
    <source>
        <dbReference type="ARBA" id="ARBA00022763"/>
    </source>
</evidence>
<keyword evidence="2" id="KW-0067">ATP-binding</keyword>
<feature type="domain" description="PD-(D/E)XK endonuclease-like" evidence="4">
    <location>
        <begin position="317"/>
        <end position="560"/>
    </location>
</feature>
<keyword evidence="2" id="KW-0378">Hydrolase</keyword>